<organism evidence="2 3">
    <name type="scientific">Aspergillus phoenicis ATCC 13157</name>
    <dbReference type="NCBI Taxonomy" id="1353007"/>
    <lineage>
        <taxon>Eukaryota</taxon>
        <taxon>Fungi</taxon>
        <taxon>Dikarya</taxon>
        <taxon>Ascomycota</taxon>
        <taxon>Pezizomycotina</taxon>
        <taxon>Eurotiomycetes</taxon>
        <taxon>Eurotiomycetidae</taxon>
        <taxon>Eurotiales</taxon>
        <taxon>Aspergillaceae</taxon>
        <taxon>Aspergillus</taxon>
    </lineage>
</organism>
<accession>A0A370PW93</accession>
<feature type="compositionally biased region" description="Acidic residues" evidence="1">
    <location>
        <begin position="182"/>
        <end position="198"/>
    </location>
</feature>
<feature type="compositionally biased region" description="Basic and acidic residues" evidence="1">
    <location>
        <begin position="129"/>
        <end position="146"/>
    </location>
</feature>
<feature type="compositionally biased region" description="Acidic residues" evidence="1">
    <location>
        <begin position="77"/>
        <end position="124"/>
    </location>
</feature>
<protein>
    <submittedName>
        <fullName evidence="2">Uncharacterized protein</fullName>
    </submittedName>
</protein>
<reference evidence="2 3" key="1">
    <citation type="submission" date="2018-07" db="EMBL/GenBank/DDBJ databases">
        <title>Section-level genome sequencing of Aspergillus section Nigri to investigate inter- and intra-species variation.</title>
        <authorList>
            <consortium name="DOE Joint Genome Institute"/>
            <person name="Vesth T.C."/>
            <person name="Nybo J.L."/>
            <person name="Theobald S."/>
            <person name="Frisvad J.C."/>
            <person name="Larsen T.O."/>
            <person name="Nielsen K.F."/>
            <person name="Hoof J.B."/>
            <person name="Brandl J."/>
            <person name="Salamov A."/>
            <person name="Riley R."/>
            <person name="Gladden J.M."/>
            <person name="Phatale P."/>
            <person name="Nielsen M.T."/>
            <person name="Lyhne E.K."/>
            <person name="Kogle M.E."/>
            <person name="Strasser K."/>
            <person name="McDonnell E."/>
            <person name="Barry K."/>
            <person name="Clum A."/>
            <person name="Chen C."/>
            <person name="Nolan M."/>
            <person name="Sandor L."/>
            <person name="Kuo A."/>
            <person name="Lipzen A."/>
            <person name="Hainaut M."/>
            <person name="Drula E."/>
            <person name="Tsang A."/>
            <person name="Magnuson J.K."/>
            <person name="Henrissat B."/>
            <person name="Wiebenga A."/>
            <person name="Simmons B.A."/>
            <person name="Makela M.R."/>
            <person name="De vries R.P."/>
            <person name="Grigoriev I.V."/>
            <person name="Mortensen U.H."/>
            <person name="Baker S.E."/>
            <person name="Andersen M.R."/>
        </authorList>
    </citation>
    <scope>NUCLEOTIDE SEQUENCE [LARGE SCALE GENOMIC DNA]</scope>
    <source>
        <strain evidence="2 3">ATCC 13157</strain>
    </source>
</reference>
<feature type="compositionally biased region" description="Acidic residues" evidence="1">
    <location>
        <begin position="206"/>
        <end position="231"/>
    </location>
</feature>
<evidence type="ECO:0000313" key="3">
    <source>
        <dbReference type="Proteomes" id="UP000254937"/>
    </source>
</evidence>
<evidence type="ECO:0000313" key="2">
    <source>
        <dbReference type="EMBL" id="RDK46459.1"/>
    </source>
</evidence>
<dbReference type="AlphaFoldDB" id="A0A370PW93"/>
<keyword evidence="3" id="KW-1185">Reference proteome</keyword>
<name>A0A370PW93_ASPPH</name>
<dbReference type="Proteomes" id="UP000254937">
    <property type="component" value="Unassembled WGS sequence"/>
</dbReference>
<feature type="region of interest" description="Disordered" evidence="1">
    <location>
        <begin position="17"/>
        <end position="235"/>
    </location>
</feature>
<evidence type="ECO:0000256" key="1">
    <source>
        <dbReference type="SAM" id="MobiDB-lite"/>
    </source>
</evidence>
<feature type="compositionally biased region" description="Acidic residues" evidence="1">
    <location>
        <begin position="55"/>
        <end position="64"/>
    </location>
</feature>
<gene>
    <name evidence="2" type="ORF">M752DRAFT_309943</name>
</gene>
<sequence length="606" mass="69582">MNHVEEPIFLMDNYSTHHDSDMNMADGLISPSGAAGFIPTSDPSDFKENRPPPPENEDTIDDATDVATEADLHEAMEDLDVDTDYEASESEDDSEEYEEDMDDEDRDSEEDDESVWDDDDEVYDPDNAPIKDGDLDDIERNFKGLYDESGPQSPSYHHDDDSMEDLDYEGTHSDECGSSESPNEDMDDISTEDQDEYDGCAGSDMDMSDNNDEGEREEEEDDDEDEDEDSDVSFPGADYLKRTAAKPGVVHILGSSDRSYEDTTGRRHVVIKITTYDPPTLIRVPVKPLVLSSDVFAEIFGYVKCEGVHPSDYDRLNEDKLIWTEELSFNWPNPAAMLWVLQTLTKRWPELPECVDLAFLKDIAEIVNRFELGSSMDFDSFGWPVYAYVRPDRTVPSRKELLDWVMFITWVFRSRGGHDFRQANRGVIMDFTFKAKPEKGLLPRHLYESIHKARLELYQKLAEVIRGHLDYLAENQHEDRMVPCAHHISSVWEDILKLAEDPKSHRVSPSRIHLKICELVESFEKLVKESAPGCLVRPLETLLACEKEMRRCQGINCDGKNARKTDICRVTRYGWGFNFKELSWPCPDWVGVTADRKPRKRWMPWD</sequence>
<proteinExistence type="predicted"/>
<dbReference type="EMBL" id="KZ851846">
    <property type="protein sequence ID" value="RDK46459.1"/>
    <property type="molecule type" value="Genomic_DNA"/>
</dbReference>